<feature type="region of interest" description="Disordered" evidence="1">
    <location>
        <begin position="19"/>
        <end position="68"/>
    </location>
</feature>
<evidence type="ECO:0000256" key="1">
    <source>
        <dbReference type="SAM" id="MobiDB-lite"/>
    </source>
</evidence>
<dbReference type="EMBL" id="CP007055">
    <property type="protein sequence ID" value="AHG01019.1"/>
    <property type="molecule type" value="Genomic_DNA"/>
</dbReference>
<dbReference type="RefSeq" id="WP_049952861.1">
    <property type="nucleotide sequence ID" value="NZ_CP007055.1"/>
</dbReference>
<gene>
    <name evidence="2" type="ORF">HALLA_13300</name>
</gene>
<dbReference type="GeneID" id="25145414"/>
<dbReference type="KEGG" id="hlr:HALLA_13300"/>
<organism evidence="2 3">
    <name type="scientific">Halostagnicola larsenii XH-48</name>
    <dbReference type="NCBI Taxonomy" id="797299"/>
    <lineage>
        <taxon>Archaea</taxon>
        <taxon>Methanobacteriati</taxon>
        <taxon>Methanobacteriota</taxon>
        <taxon>Stenosarchaea group</taxon>
        <taxon>Halobacteria</taxon>
        <taxon>Halobacteriales</taxon>
        <taxon>Natrialbaceae</taxon>
        <taxon>Halostagnicola</taxon>
    </lineage>
</organism>
<evidence type="ECO:0008006" key="4">
    <source>
        <dbReference type="Google" id="ProtNLM"/>
    </source>
</evidence>
<dbReference type="OrthoDB" id="206507at2157"/>
<keyword evidence="3" id="KW-1185">Reference proteome</keyword>
<proteinExistence type="predicted"/>
<accession>W0JQY9</accession>
<evidence type="ECO:0000313" key="3">
    <source>
        <dbReference type="Proteomes" id="UP000019024"/>
    </source>
</evidence>
<dbReference type="eggNOG" id="arCOG09074">
    <property type="taxonomic scope" value="Archaea"/>
</dbReference>
<name>W0JQY9_9EURY</name>
<dbReference type="PROSITE" id="PS51257">
    <property type="entry name" value="PROKAR_LIPOPROTEIN"/>
    <property type="match status" value="1"/>
</dbReference>
<dbReference type="Proteomes" id="UP000019024">
    <property type="component" value="Chromosome"/>
</dbReference>
<dbReference type="HOGENOM" id="CLU_710984_0_0_2"/>
<reference evidence="2 3" key="1">
    <citation type="submission" date="2014-01" db="EMBL/GenBank/DDBJ databases">
        <authorList>
            <consortium name="DOE Joint Genome Institute"/>
            <person name="Anderson I."/>
            <person name="Huntemann M."/>
            <person name="Han J."/>
            <person name="Chen A."/>
            <person name="Kyrpides N."/>
            <person name="Mavromatis K."/>
            <person name="Markowitz V."/>
            <person name="Palaniappan K."/>
            <person name="Ivanova N."/>
            <person name="Schaumberg A."/>
            <person name="Pati A."/>
            <person name="Liolios K."/>
            <person name="Nordberg H.P."/>
            <person name="Cantor M.N."/>
            <person name="Hua S.X."/>
            <person name="Woyke T."/>
        </authorList>
    </citation>
    <scope>NUCLEOTIDE SEQUENCE [LARGE SCALE GENOMIC DNA]</scope>
    <source>
        <strain evidence="2 3">XH-48</strain>
    </source>
</reference>
<evidence type="ECO:0000313" key="2">
    <source>
        <dbReference type="EMBL" id="AHG01019.1"/>
    </source>
</evidence>
<sequence length="388" mass="43063">MDRRTFVAGTATTVALTAGCLASGESRSDDDPSNGSNDDESDDSKKDPSAEQRPYTVVGDETIGGSPVQHEVTVVDGDLHSPDSPLRVEVTVTNTSDETLTYGERRETLFWGNRSENGFTLLPELDSETTSTIREFDTESEYWVATSPFATTTDYQVGTLEPDESRSETLSVVVSHQEEPPENPPTEMSFNTRFRAPADVGSETESQPSEWGFTLSLDGDTESYVADGDEAVREFPLQYTVDLAQAQMQSPDEPMQVEVSLTNESDQRVQYGERRTAMFWNARDDGFVLYPEQELPDENYERDADSGLWVAEGGFGMTMDYQFETLEPGETRSETLLVLVQPDETEEIRESLPSELSFETPLSITQLDGESVDDVSTNWGFALQENAE</sequence>
<protein>
    <recommendedName>
        <fullName evidence="4">DUF4352 domain-containing protein</fullName>
    </recommendedName>
</protein>
<dbReference type="AlphaFoldDB" id="W0JQY9"/>